<reference evidence="5" key="1">
    <citation type="submission" date="2017-10" db="EMBL/GenBank/DDBJ databases">
        <authorList>
            <person name="Banno H."/>
            <person name="Chua N.-H."/>
        </authorList>
    </citation>
    <scope>NUCLEOTIDE SEQUENCE</scope>
</reference>
<dbReference type="PANTHER" id="PTHR11652">
    <property type="entry name" value="30S RIBOSOMAL PROTEIN S12 FAMILY MEMBER"/>
    <property type="match status" value="1"/>
</dbReference>
<accession>A0A345WJU8</accession>
<dbReference type="InterPro" id="IPR012340">
    <property type="entry name" value="NA-bd_OB-fold"/>
</dbReference>
<dbReference type="GO" id="GO:0006412">
    <property type="term" value="P:translation"/>
    <property type="evidence" value="ECO:0007669"/>
    <property type="project" value="InterPro"/>
</dbReference>
<dbReference type="CDD" id="cd03368">
    <property type="entry name" value="Ribosomal_S12"/>
    <property type="match status" value="1"/>
</dbReference>
<dbReference type="AlphaFoldDB" id="A0A345WJU8"/>
<keyword evidence="2 4" id="KW-0689">Ribosomal protein</keyword>
<evidence type="ECO:0000256" key="4">
    <source>
        <dbReference type="RuleBase" id="RU003622"/>
    </source>
</evidence>
<organism evidence="5">
    <name type="scientific">Uronema marinum</name>
    <name type="common">Marine ciliate</name>
    <dbReference type="NCBI Taxonomy" id="35107"/>
    <lineage>
        <taxon>Eukaryota</taxon>
        <taxon>Sar</taxon>
        <taxon>Alveolata</taxon>
        <taxon>Ciliophora</taxon>
        <taxon>Intramacronucleata</taxon>
        <taxon>Oligohymenophorea</taxon>
        <taxon>Scuticociliatia</taxon>
        <taxon>Philasterida</taxon>
        <taxon>Uronematidae</taxon>
        <taxon>Uronema</taxon>
    </lineage>
</organism>
<dbReference type="PRINTS" id="PR01034">
    <property type="entry name" value="RIBOSOMALS12"/>
</dbReference>
<dbReference type="InterPro" id="IPR005679">
    <property type="entry name" value="Ribosomal_uS12_bac"/>
</dbReference>
<evidence type="ECO:0000256" key="2">
    <source>
        <dbReference type="ARBA" id="ARBA00022980"/>
    </source>
</evidence>
<keyword evidence="5" id="KW-0496">Mitochondrion</keyword>
<dbReference type="PIRSF" id="PIRSF002133">
    <property type="entry name" value="Ribosomal_S12/S23"/>
    <property type="match status" value="1"/>
</dbReference>
<dbReference type="SUPFAM" id="SSF50249">
    <property type="entry name" value="Nucleic acid-binding proteins"/>
    <property type="match status" value="1"/>
</dbReference>
<dbReference type="PROSITE" id="PS00055">
    <property type="entry name" value="RIBOSOMAL_S12"/>
    <property type="match status" value="1"/>
</dbReference>
<dbReference type="GeneID" id="37625955"/>
<sequence length="125" mass="14087">MNKYFIKKVSKILAGNPQKKGMVLKTRIVTPKKPNSARRPVAKIFLVNKKQTVAHIPGIGHNLRKHSNVLIRGGGARDLPGVSYTCIRGVYDLNSVLNKNTRRSIYGVSIPENKKLKLRRKFRQG</sequence>
<reference evidence="5" key="2">
    <citation type="journal article" date="2018" name="Mitochondrial DNA Part B Resour">
        <title>Uronema marinum mitochondrion, complete genome.</title>
        <authorList>
            <person name="Li R."/>
            <person name="Gao Y."/>
            <person name="Hou Y."/>
            <person name="Ye S."/>
            <person name="Wang L."/>
            <person name="Sun J."/>
            <person name="Li Q."/>
        </authorList>
    </citation>
    <scope>NUCLEOTIDE SEQUENCE</scope>
</reference>
<keyword evidence="3 4" id="KW-0687">Ribonucleoprotein</keyword>
<gene>
    <name evidence="5" type="primary">rps12</name>
</gene>
<dbReference type="NCBIfam" id="TIGR00981">
    <property type="entry name" value="rpsL_bact"/>
    <property type="match status" value="1"/>
</dbReference>
<dbReference type="RefSeq" id="YP_009512649.1">
    <property type="nucleotide sequence ID" value="NC_039174.1"/>
</dbReference>
<proteinExistence type="inferred from homology"/>
<protein>
    <submittedName>
        <fullName evidence="5">Ribosomal protein S12</fullName>
    </submittedName>
</protein>
<dbReference type="GO" id="GO:0003735">
    <property type="term" value="F:structural constituent of ribosome"/>
    <property type="evidence" value="ECO:0007669"/>
    <property type="project" value="InterPro"/>
</dbReference>
<dbReference type="GO" id="GO:0015935">
    <property type="term" value="C:small ribosomal subunit"/>
    <property type="evidence" value="ECO:0007669"/>
    <property type="project" value="InterPro"/>
</dbReference>
<evidence type="ECO:0000256" key="1">
    <source>
        <dbReference type="ARBA" id="ARBA00005657"/>
    </source>
</evidence>
<dbReference type="InterPro" id="IPR006032">
    <property type="entry name" value="Ribosomal_uS12"/>
</dbReference>
<evidence type="ECO:0000313" key="5">
    <source>
        <dbReference type="EMBL" id="AXJ93341.1"/>
    </source>
</evidence>
<comment type="similarity">
    <text evidence="1 4">Belongs to the universal ribosomal protein uS12 family.</text>
</comment>
<geneLocation type="mitochondrion" evidence="5"/>
<dbReference type="EMBL" id="MG272262">
    <property type="protein sequence ID" value="AXJ93341.1"/>
    <property type="molecule type" value="Genomic_DNA"/>
</dbReference>
<name>A0A345WJU8_UROMR</name>
<dbReference type="Gene3D" id="2.40.50.140">
    <property type="entry name" value="Nucleic acid-binding proteins"/>
    <property type="match status" value="1"/>
</dbReference>
<dbReference type="Pfam" id="PF00164">
    <property type="entry name" value="Ribosom_S12_S23"/>
    <property type="match status" value="1"/>
</dbReference>
<evidence type="ECO:0000256" key="3">
    <source>
        <dbReference type="ARBA" id="ARBA00023274"/>
    </source>
</evidence>